<dbReference type="AlphaFoldDB" id="A0A6C0DQG0"/>
<evidence type="ECO:0000313" key="1">
    <source>
        <dbReference type="EMBL" id="QHT18857.1"/>
    </source>
</evidence>
<proteinExistence type="predicted"/>
<name>A0A6C0DQG0_9ZZZZ</name>
<protein>
    <submittedName>
        <fullName evidence="1">Uncharacterized protein</fullName>
    </submittedName>
</protein>
<accession>A0A6C0DQG0</accession>
<dbReference type="EMBL" id="MN739660">
    <property type="protein sequence ID" value="QHT18857.1"/>
    <property type="molecule type" value="Genomic_DNA"/>
</dbReference>
<organism evidence="1">
    <name type="scientific">viral metagenome</name>
    <dbReference type="NCBI Taxonomy" id="1070528"/>
    <lineage>
        <taxon>unclassified sequences</taxon>
        <taxon>metagenomes</taxon>
        <taxon>organismal metagenomes</taxon>
    </lineage>
</organism>
<reference evidence="1" key="1">
    <citation type="journal article" date="2020" name="Nature">
        <title>Giant virus diversity and host interactions through global metagenomics.</title>
        <authorList>
            <person name="Schulz F."/>
            <person name="Roux S."/>
            <person name="Paez-Espino D."/>
            <person name="Jungbluth S."/>
            <person name="Walsh D.A."/>
            <person name="Denef V.J."/>
            <person name="McMahon K.D."/>
            <person name="Konstantinidis K.T."/>
            <person name="Eloe-Fadrosh E.A."/>
            <person name="Kyrpides N.C."/>
            <person name="Woyke T."/>
        </authorList>
    </citation>
    <scope>NUCLEOTIDE SEQUENCE</scope>
    <source>
        <strain evidence="1">GVMAG-M-3300023174-49</strain>
    </source>
</reference>
<sequence length="87" mass="10817">MMLRFLVHYIIDMTSYYHIKIYRLYMGIYCIIKIIKKLILKVKWIFENGHFWILKMSKNENLEDFPRSKKWVLSIMLTNLKKSFKYC</sequence>